<comment type="caution">
    <text evidence="3">The sequence shown here is derived from an EMBL/GenBank/DDBJ whole genome shotgun (WGS) entry which is preliminary data.</text>
</comment>
<feature type="compositionally biased region" description="Polar residues" evidence="1">
    <location>
        <begin position="1429"/>
        <end position="1446"/>
    </location>
</feature>
<accession>A0A9W6YRM5</accession>
<feature type="compositionally biased region" description="Polar residues" evidence="1">
    <location>
        <begin position="1263"/>
        <end position="1281"/>
    </location>
</feature>
<feature type="region of interest" description="Disordered" evidence="1">
    <location>
        <begin position="802"/>
        <end position="822"/>
    </location>
</feature>
<feature type="compositionally biased region" description="Basic and acidic residues" evidence="1">
    <location>
        <begin position="1155"/>
        <end position="1166"/>
    </location>
</feature>
<feature type="compositionally biased region" description="Low complexity" evidence="1">
    <location>
        <begin position="1040"/>
        <end position="1055"/>
    </location>
</feature>
<protein>
    <submittedName>
        <fullName evidence="3">Unnamed protein product</fullName>
    </submittedName>
</protein>
<name>A0A9W6YRM5_AMBMO</name>
<evidence type="ECO:0000313" key="3">
    <source>
        <dbReference type="EMBL" id="GMG28142.1"/>
    </source>
</evidence>
<proteinExistence type="predicted"/>
<organism evidence="3 4">
    <name type="scientific">Ambrosiozyma monospora</name>
    <name type="common">Yeast</name>
    <name type="synonym">Endomycopsis monosporus</name>
    <dbReference type="NCBI Taxonomy" id="43982"/>
    <lineage>
        <taxon>Eukaryota</taxon>
        <taxon>Fungi</taxon>
        <taxon>Dikarya</taxon>
        <taxon>Ascomycota</taxon>
        <taxon>Saccharomycotina</taxon>
        <taxon>Pichiomycetes</taxon>
        <taxon>Pichiales</taxon>
        <taxon>Pichiaceae</taxon>
        <taxon>Ambrosiozyma</taxon>
    </lineage>
</organism>
<feature type="region of interest" description="Disordered" evidence="1">
    <location>
        <begin position="985"/>
        <end position="1010"/>
    </location>
</feature>
<sequence>MRNFPSGTIVCERLLAIKKLILNDSAMMANNVKEWMSFVFLSIINTEIPKYEMVLNCCANILFEYSKFSGGGEYVLSLLIDQTQTTSFATSITASTFAIGDLTISETLARSLMYVINRKLIPQAMEIWASLTCILSEQNWESGLETLPFKDSWLSVWDECMEQGNEALEIGLYAWRAVIFNYEKSAVNYNVNHSYSREMLSAKIGVLFRPFALLAKLKTSSATLSNAYMVLFMRLSHFLEKIFNRKVNSQRMSANSWVITFLLGAFIKCTDAFRSKSDIWADLFCQMFNKSPENFSRESAIFNYMKDCSDRWSVAPLNPTWVLVYLEDVLTALSKLYEIPGAFEQSRVDMLHSVVNNIGKQEKHSRLQFSPQVYSRLGALVVTLFSESGIPVNKIGTLCFKLRVAFDSRVFQVGTPSIMSCIWNYFKKSENIPGFLEMFENILTPKISFYESILKLEDDFIKDFVYHRLLKEDNLLSIINNSDHWADVIKGCSPSDKLIHTLIHCTFNTTSTLFSITKGKIVKMYYTDRIHALWKDDPYTTVIEILKHRQEAAKNSSPYITDILIEKVFHDFLDMTNQLTIEKLITVGQTAGKDDVSSTIPKTFFVSIFREMLPRLRSCSAEEKSACLEFYESCLPVMTSDLLYLDQILELSLNTMFYHAAVEYYNKLSANYQNRLNFSVVEDITNPPKNLDIEIPVTSDSVVDSLGKEVTEQVLQTKCAVTPSKSTTADASSEEFSSDSDDDIQITSPVVHLNSPEKLKAHMDEILSPARRKTAGRSLSFGDAVPHTLTGNDEKVVASKTLSAPGNLGLGNSQQKSKTETEVNPFIDTSSESLHQPTQLSDKEFEIRLRKASESHTMREKLMEAVTELEQPLHINNADSHENILNNVNPTFNVTQAFEPRTRVTEDSSSMSSVQEKALEKNQREVHYGESLGTIPSAVVMHEDELDPTVVASGGGVVTPKEDSDDDSLKELSEDEVTMMLQSQAARMSQVKTPQRRDINNINDVKQEPTDNLPLSLKSICEKGNQLLVPTMQDAQVVISSDSKSSSDSLESNSETLQSHTPDSVVSQVVTSFSQVPLEKVLHSGKKDACTHAGTAETIHEEPDHITSSQPVSHNSVNVPLRSLDSNEAVDPADKYGVHGSIETYEDESLPEVEQDSHVVKSKNSESLETISDDDAGKVLQAVVQDAQVIVSDKDSISSGSLDTIAEISTEQHASDSQMESIQEERSSPAGAEGTAHIQSGVLAITVPPAKEAGKDISRDRSQSTVARKSVQQGETANSATKVPETPLRKRKMAPSITPSPSKRPQLYPQYPIPPYGFPFQFPPPQLPPSVQHNQPGNPFVSGPPQHVADPQRINPSNVFGYPMLPNPFMPYPFAPQQQSPLPQFQQQQSPLFQQQPPQFQQPSPQFQQQHPQQQRQLQDHQQSGSQQIASRQAETPNSENTSSPYLNVPYPPYHFPYMMPFPVIPYPYPQPAPIETENEAIWDKFEKLVEKVSQLDEEPKLDDNQKRALENNLSTLLTNLKKRRTS</sequence>
<feature type="domain" description="Telomere-associated protein Rif1 N-terminal" evidence="2">
    <location>
        <begin position="5"/>
        <end position="222"/>
    </location>
</feature>
<dbReference type="GO" id="GO:0031124">
    <property type="term" value="P:mRNA 3'-end processing"/>
    <property type="evidence" value="ECO:0007669"/>
    <property type="project" value="TreeGrafter"/>
</dbReference>
<dbReference type="PANTHER" id="PTHR12460">
    <property type="entry name" value="CYCLIN-DEPENDENT KINASE INHIBITOR-RELATED PROTEIN"/>
    <property type="match status" value="1"/>
</dbReference>
<reference evidence="3" key="1">
    <citation type="submission" date="2023-04" db="EMBL/GenBank/DDBJ databases">
        <title>Ambrosiozyma monospora NBRC 1965.</title>
        <authorList>
            <person name="Ichikawa N."/>
            <person name="Sato H."/>
            <person name="Tonouchi N."/>
        </authorList>
    </citation>
    <scope>NUCLEOTIDE SEQUENCE</scope>
    <source>
        <strain evidence="3">NBRC 1965</strain>
    </source>
</reference>
<evidence type="ECO:0000259" key="2">
    <source>
        <dbReference type="Pfam" id="PF12231"/>
    </source>
</evidence>
<feature type="compositionally biased region" description="Low complexity" evidence="1">
    <location>
        <begin position="1375"/>
        <end position="1428"/>
    </location>
</feature>
<feature type="compositionally biased region" description="Basic and acidic residues" evidence="1">
    <location>
        <begin position="1252"/>
        <end position="1262"/>
    </location>
</feature>
<feature type="region of interest" description="Disordered" evidence="1">
    <location>
        <begin position="722"/>
        <end position="745"/>
    </location>
</feature>
<feature type="compositionally biased region" description="Polar residues" evidence="1">
    <location>
        <begin position="802"/>
        <end position="816"/>
    </location>
</feature>
<dbReference type="GO" id="GO:0000993">
    <property type="term" value="F:RNA polymerase II complex binding"/>
    <property type="evidence" value="ECO:0007669"/>
    <property type="project" value="TreeGrafter"/>
</dbReference>
<feature type="region of interest" description="Disordered" evidence="1">
    <location>
        <begin position="1209"/>
        <end position="1447"/>
    </location>
</feature>
<dbReference type="Proteomes" id="UP001165063">
    <property type="component" value="Unassembled WGS sequence"/>
</dbReference>
<dbReference type="PANTHER" id="PTHR12460:SF0">
    <property type="entry name" value="CID DOMAIN-CONTAINING PROTEIN-RELATED"/>
    <property type="match status" value="1"/>
</dbReference>
<dbReference type="EMBL" id="BSXU01001498">
    <property type="protein sequence ID" value="GMG28142.1"/>
    <property type="molecule type" value="Genomic_DNA"/>
</dbReference>
<feature type="compositionally biased region" description="Basic and acidic residues" evidence="1">
    <location>
        <begin position="995"/>
        <end position="1009"/>
    </location>
</feature>
<feature type="compositionally biased region" description="Pro residues" evidence="1">
    <location>
        <begin position="1311"/>
        <end position="1328"/>
    </location>
</feature>
<evidence type="ECO:0000256" key="1">
    <source>
        <dbReference type="SAM" id="MobiDB-lite"/>
    </source>
</evidence>
<dbReference type="OrthoDB" id="3993580at2759"/>
<dbReference type="InterPro" id="IPR022031">
    <property type="entry name" value="Rif1_N"/>
</dbReference>
<keyword evidence="4" id="KW-1185">Reference proteome</keyword>
<gene>
    <name evidence="3" type="ORF">Amon01_000354100</name>
</gene>
<feature type="region of interest" description="Disordered" evidence="1">
    <location>
        <begin position="1146"/>
        <end position="1169"/>
    </location>
</feature>
<feature type="compositionally biased region" description="Pro residues" evidence="1">
    <location>
        <begin position="1365"/>
        <end position="1374"/>
    </location>
</feature>
<dbReference type="Pfam" id="PF12231">
    <property type="entry name" value="Rif1_N"/>
    <property type="match status" value="1"/>
</dbReference>
<feature type="compositionally biased region" description="Polar residues" evidence="1">
    <location>
        <begin position="1209"/>
        <end position="1221"/>
    </location>
</feature>
<feature type="region of interest" description="Disordered" evidence="1">
    <location>
        <begin position="1039"/>
        <end position="1064"/>
    </location>
</feature>
<feature type="compositionally biased region" description="Acidic residues" evidence="1">
    <location>
        <begin position="732"/>
        <end position="744"/>
    </location>
</feature>
<evidence type="ECO:0000313" key="4">
    <source>
        <dbReference type="Proteomes" id="UP001165063"/>
    </source>
</evidence>